<dbReference type="OrthoDB" id="5825157at2759"/>
<dbReference type="InterPro" id="IPR052782">
    <property type="entry name" value="Oocyte-zygote_transition_reg"/>
</dbReference>
<feature type="domain" description="Tyrosine-protein phosphatase" evidence="2">
    <location>
        <begin position="100"/>
        <end position="348"/>
    </location>
</feature>
<dbReference type="Gene3D" id="3.90.190.10">
    <property type="entry name" value="Protein tyrosine phosphatase superfamily"/>
    <property type="match status" value="1"/>
</dbReference>
<gene>
    <name evidence="4" type="ORF">CAUJ_LOCUS10573</name>
</gene>
<dbReference type="PROSITE" id="PS50056">
    <property type="entry name" value="TYR_PHOSPHATASE_2"/>
    <property type="match status" value="1"/>
</dbReference>
<dbReference type="PANTHER" id="PTHR46163:SF15">
    <property type="entry name" value="TYROSINE-PROTEIN PHOSPHATASE DOMAIN-CONTAINING PROTEIN"/>
    <property type="match status" value="1"/>
</dbReference>
<dbReference type="Proteomes" id="UP000835052">
    <property type="component" value="Unassembled WGS sequence"/>
</dbReference>
<accession>A0A8S1HFZ4</accession>
<dbReference type="InterPro" id="IPR029021">
    <property type="entry name" value="Prot-tyrosine_phosphatase-like"/>
</dbReference>
<evidence type="ECO:0000256" key="1">
    <source>
        <dbReference type="SAM" id="MobiDB-lite"/>
    </source>
</evidence>
<dbReference type="EMBL" id="CAJGYM010000046">
    <property type="protein sequence ID" value="CAD6194654.1"/>
    <property type="molecule type" value="Genomic_DNA"/>
</dbReference>
<dbReference type="InterPro" id="IPR003595">
    <property type="entry name" value="Tyr_Pase_cat"/>
</dbReference>
<feature type="compositionally biased region" description="Basic and acidic residues" evidence="1">
    <location>
        <begin position="13"/>
        <end position="54"/>
    </location>
</feature>
<dbReference type="AlphaFoldDB" id="A0A8S1HFZ4"/>
<dbReference type="GO" id="GO:0004725">
    <property type="term" value="F:protein tyrosine phosphatase activity"/>
    <property type="evidence" value="ECO:0007669"/>
    <property type="project" value="InterPro"/>
</dbReference>
<dbReference type="SMART" id="SM00194">
    <property type="entry name" value="PTPc"/>
    <property type="match status" value="1"/>
</dbReference>
<dbReference type="Pfam" id="PF00102">
    <property type="entry name" value="Y_phosphatase"/>
    <property type="match status" value="1"/>
</dbReference>
<dbReference type="InterPro" id="IPR000387">
    <property type="entry name" value="Tyr_Pase_dom"/>
</dbReference>
<dbReference type="PANTHER" id="PTHR46163">
    <property type="entry name" value="TYROSINE-PROTEIN PHOSPHATASE-RELATED"/>
    <property type="match status" value="1"/>
</dbReference>
<evidence type="ECO:0000313" key="4">
    <source>
        <dbReference type="EMBL" id="CAD6194654.1"/>
    </source>
</evidence>
<keyword evidence="5" id="KW-1185">Reference proteome</keyword>
<dbReference type="PROSITE" id="PS50055">
    <property type="entry name" value="TYR_PHOSPHATASE_PTP"/>
    <property type="match status" value="1"/>
</dbReference>
<reference evidence="4" key="1">
    <citation type="submission" date="2020-10" db="EMBL/GenBank/DDBJ databases">
        <authorList>
            <person name="Kikuchi T."/>
        </authorList>
    </citation>
    <scope>NUCLEOTIDE SEQUENCE</scope>
    <source>
        <strain evidence="4">NKZ352</strain>
    </source>
</reference>
<evidence type="ECO:0000259" key="2">
    <source>
        <dbReference type="PROSITE" id="PS50055"/>
    </source>
</evidence>
<name>A0A8S1HFZ4_9PELO</name>
<protein>
    <recommendedName>
        <fullName evidence="6">Tyrosine-protein phosphatase domain-containing protein</fullName>
    </recommendedName>
</protein>
<dbReference type="SUPFAM" id="SSF52799">
    <property type="entry name" value="(Phosphotyrosine protein) phosphatases II"/>
    <property type="match status" value="1"/>
</dbReference>
<proteinExistence type="predicted"/>
<feature type="region of interest" description="Disordered" evidence="1">
    <location>
        <begin position="1"/>
        <end position="69"/>
    </location>
</feature>
<evidence type="ECO:0008006" key="6">
    <source>
        <dbReference type="Google" id="ProtNLM"/>
    </source>
</evidence>
<feature type="domain" description="Tyrosine specific protein phosphatases" evidence="3">
    <location>
        <begin position="289"/>
        <end position="339"/>
    </location>
</feature>
<evidence type="ECO:0000259" key="3">
    <source>
        <dbReference type="PROSITE" id="PS50056"/>
    </source>
</evidence>
<dbReference type="CDD" id="cd00047">
    <property type="entry name" value="PTPc"/>
    <property type="match status" value="1"/>
</dbReference>
<dbReference type="InterPro" id="IPR000242">
    <property type="entry name" value="PTP_cat"/>
</dbReference>
<evidence type="ECO:0000313" key="5">
    <source>
        <dbReference type="Proteomes" id="UP000835052"/>
    </source>
</evidence>
<dbReference type="PRINTS" id="PR00700">
    <property type="entry name" value="PRTYPHPHTASE"/>
</dbReference>
<sequence length="390" mass="43867">MYTFAKIVNQSANEKKAPSEKKNEVPENKEAAEKPPVTKEEENKKDEKKSDSAEKKKKNIGSKESGENKKTNIGEAVCNDEERKERWLIYASSVLDTNMITTEFASVAGYIPSSISRTEWLKNMRDNRFMDIVCMDHSRVILHTGGYIHASWITISDDKKAIATQLPLPHTASRFWRMILENGVKGVLLLITEEEYKQMGGEFTFPASQDFLYFKEGSLRVGEFQRVTIKNNWTMRVISVTNGNKKSFIHLHHLSSWPHGKTPSDLIDLWQVQSVMRKYSGPHVYVSLSGCGRAGTFATFEVAHASLHKERLTSFSVEESLKQVRAGRLHAVQNAAQYSSVHSLLAEHILNNGVSKLVTCRGSENPEENVRKLIDSLVLPLADDQDGVAG</sequence>
<organism evidence="4 5">
    <name type="scientific">Caenorhabditis auriculariae</name>
    <dbReference type="NCBI Taxonomy" id="2777116"/>
    <lineage>
        <taxon>Eukaryota</taxon>
        <taxon>Metazoa</taxon>
        <taxon>Ecdysozoa</taxon>
        <taxon>Nematoda</taxon>
        <taxon>Chromadorea</taxon>
        <taxon>Rhabditida</taxon>
        <taxon>Rhabditina</taxon>
        <taxon>Rhabditomorpha</taxon>
        <taxon>Rhabditoidea</taxon>
        <taxon>Rhabditidae</taxon>
        <taxon>Peloderinae</taxon>
        <taxon>Caenorhabditis</taxon>
    </lineage>
</organism>
<comment type="caution">
    <text evidence="4">The sequence shown here is derived from an EMBL/GenBank/DDBJ whole genome shotgun (WGS) entry which is preliminary data.</text>
</comment>
<dbReference type="SMART" id="SM00404">
    <property type="entry name" value="PTPc_motif"/>
    <property type="match status" value="1"/>
</dbReference>